<dbReference type="InterPro" id="IPR036691">
    <property type="entry name" value="Endo/exonu/phosph_ase_sf"/>
</dbReference>
<feature type="region of interest" description="Disordered" evidence="1">
    <location>
        <begin position="533"/>
        <end position="554"/>
    </location>
</feature>
<feature type="region of interest" description="Disordered" evidence="1">
    <location>
        <begin position="171"/>
        <end position="192"/>
    </location>
</feature>
<feature type="compositionally biased region" description="Polar residues" evidence="1">
    <location>
        <begin position="326"/>
        <end position="353"/>
    </location>
</feature>
<feature type="region of interest" description="Disordered" evidence="1">
    <location>
        <begin position="408"/>
        <end position="446"/>
    </location>
</feature>
<feature type="region of interest" description="Disordered" evidence="1">
    <location>
        <begin position="300"/>
        <end position="353"/>
    </location>
</feature>
<feature type="compositionally biased region" description="Polar residues" evidence="1">
    <location>
        <begin position="307"/>
        <end position="319"/>
    </location>
</feature>
<dbReference type="InterPro" id="IPR036397">
    <property type="entry name" value="RNaseH_sf"/>
</dbReference>
<dbReference type="CDD" id="cd06222">
    <property type="entry name" value="RNase_H_like"/>
    <property type="match status" value="1"/>
</dbReference>
<dbReference type="InterPro" id="IPR002156">
    <property type="entry name" value="RNaseH_domain"/>
</dbReference>
<evidence type="ECO:0000313" key="4">
    <source>
        <dbReference type="Proteomes" id="UP001054252"/>
    </source>
</evidence>
<sequence length="1638" mass="185129">MSVQQKLSLFENFPSVQETDLLDQSIKKIKESETNASTESSRRGDTPLNGEPSNSSTEDDNEDLSRVIMGGPWFIGPYYLTMRRWEPNFDPKEAIRTTTTTAVWARLPNLSADYYDPTTLQKIGNKIGPLLRVDAYTAHHTRGQYARVCVQIDLAQPVAKYMIKEAANPVPLSTHASSSTSPSVKAVTPPTNPNSILQTFDISKSFDKDNYGPWLLVERRRSKRRPLSNLSTVEKILSNPKAKDGCDSGGSTRYTGSKTQRVTNSSLSNQQNGNVLSALNVDLSSKQSLTVQKAKAPLVDFSKPEPKTQQWVSKTSSKAQGPPKSITIQEPKSKSKNSPTQALPTHQSIASEPNLGSVTQKLSIPHQDPTISSPILVQPNPITPIHSTFTSTSGIDPQTPLPQNFTQPLLNHGSVSNSPSRSENPNVFGKGTIDRPDGDNRGVDTGLLIPQGIQMVTESIVHSVESPHSHEHGDEPPRDGSLDPPSRGKFRFKRVMSDQESRIDRRRHYTRRGVEPYQAPAIDKFGLSKPLEVCPNRGESGTHPPDTESPVVTGDPHRERLPTSFLTIPFSPSQDVADSLGFPKSCIVNSDGLAGGLWLPQSEIRNMLWQELSAMDNIIQGPWMIIGDFNDIVDQSEKFGGNVISQTWAQAYLDCMNNCNMVDLGFIGNRFTWVNMRFSSQLIRERLDRAWANPDWKLSFPEAALFHLPRTHSDHCPILLDLNPLCPRSGSHPFRLEKFWIDHPEFYNIIQQVWGDINSNTAKCVELTMNRAKTWSLATFGNIFKKKKKLLARIEGIQKSHAYNFSSFLWNLERDLLQEYNNILNWETDLWFMKSRADWIADGDRNTRPISLCNSVYKIISKILVHRIKPWMDKIISPCQSSFIPGRQGTDNVLILQELVHSFSKISGQTGDMICKLDLEKAYDRLEWGFIHETLLYFRFPPDVIKLIMSAISSTSISILINGDKTEEFCPSRGIRQGDPLSPYIFILCMEYLSIRISADMDAGLWKGSKVGIRGPFLSHIFFADDIIFIGKVTESNCLHLKDVLQFFCERSGQKINHPKSKVFFSKNVGQDIRDNLCSILGYSQTEDLGKYLGVPISAKKLTRSKCQFIVDKVWAKLSGWKSNFLSFAGRTTLAKSVLAAVPNYYMQSSMLPASTLKEIDQISRNFIWGSEVEQKKIHLVNWNIVSSPKHLGGLGLKSAKEVNLVAMCKLNWRLHQEKDKVWSGIFRSLKWVPHTGTNISFWTNYWATEIPFVSMLYGPHPPDFKSITVSDFFTAGDHAFELISYYLPDDIANRLKAIPLSIFNDREDSFAWKGTSRGTFTAASAYCLLKNPSTFAEKEWDWIWKLPTIPKIQHFFWLLAHQRLKCFSFLQHLSISSTTMCPRCQDEEEIVEHLIRLCPSSTVILQDLFLDISSQQQQDLDFFSWLKFNSHYKLKTNLNNLRSRIIERAAKFWASAIPKATRIYHEENFKWAKPPPNVIKLNMDGSTKGNPGISAAGGIFREHHGNWKLGYARKIGWSNSLAAELWAIRDGLQLAIMHNFFHIIVESNSFVAIQLLQEPPPSSHNLSALIFYYRELLRQIPLAELKHIVRESNMAADQMAKLGHGIDHDFVIFESIPLSVKQYCIADIMGIEFPRMC</sequence>
<dbReference type="CDD" id="cd01650">
    <property type="entry name" value="RT_nLTR_like"/>
    <property type="match status" value="1"/>
</dbReference>
<dbReference type="SUPFAM" id="SSF56672">
    <property type="entry name" value="DNA/RNA polymerases"/>
    <property type="match status" value="1"/>
</dbReference>
<feature type="region of interest" description="Disordered" evidence="1">
    <location>
        <begin position="463"/>
        <end position="512"/>
    </location>
</feature>
<evidence type="ECO:0000259" key="2">
    <source>
        <dbReference type="PROSITE" id="PS50878"/>
    </source>
</evidence>
<dbReference type="Pfam" id="PF00078">
    <property type="entry name" value="RVT_1"/>
    <property type="match status" value="1"/>
</dbReference>
<dbReference type="InterPro" id="IPR000477">
    <property type="entry name" value="RT_dom"/>
</dbReference>
<feature type="compositionally biased region" description="Polar residues" evidence="1">
    <location>
        <begin position="249"/>
        <end position="270"/>
    </location>
</feature>
<dbReference type="InterPro" id="IPR026960">
    <property type="entry name" value="RVT-Znf"/>
</dbReference>
<feature type="compositionally biased region" description="Polar residues" evidence="1">
    <location>
        <begin position="408"/>
        <end position="425"/>
    </location>
</feature>
<feature type="compositionally biased region" description="Basic and acidic residues" evidence="1">
    <location>
        <begin position="465"/>
        <end position="481"/>
    </location>
</feature>
<feature type="domain" description="Reverse transcriptase" evidence="2">
    <location>
        <begin position="821"/>
        <end position="1097"/>
    </location>
</feature>
<proteinExistence type="predicted"/>
<dbReference type="EMBL" id="BPVZ01000087">
    <property type="protein sequence ID" value="GKV30620.1"/>
    <property type="molecule type" value="Genomic_DNA"/>
</dbReference>
<dbReference type="InterPro" id="IPR044730">
    <property type="entry name" value="RNase_H-like_dom_plant"/>
</dbReference>
<dbReference type="PANTHER" id="PTHR33116:SF70">
    <property type="entry name" value="NON-LTR RETROELEMENT REVERSE TRANSCRIPTASE-LIKE PROTEIN"/>
    <property type="match status" value="1"/>
</dbReference>
<dbReference type="Proteomes" id="UP001054252">
    <property type="component" value="Unassembled WGS sequence"/>
</dbReference>
<evidence type="ECO:0000256" key="1">
    <source>
        <dbReference type="SAM" id="MobiDB-lite"/>
    </source>
</evidence>
<dbReference type="Pfam" id="PF13966">
    <property type="entry name" value="zf-RVT"/>
    <property type="match status" value="1"/>
</dbReference>
<gene>
    <name evidence="3" type="ORF">SLEP1_g39414</name>
</gene>
<name>A0AAV5L0I1_9ROSI</name>
<accession>A0AAV5L0I1</accession>
<reference evidence="3 4" key="1">
    <citation type="journal article" date="2021" name="Commun. Biol.">
        <title>The genome of Shorea leprosula (Dipterocarpaceae) highlights the ecological relevance of drought in aseasonal tropical rainforests.</title>
        <authorList>
            <person name="Ng K.K.S."/>
            <person name="Kobayashi M.J."/>
            <person name="Fawcett J.A."/>
            <person name="Hatakeyama M."/>
            <person name="Paape T."/>
            <person name="Ng C.H."/>
            <person name="Ang C.C."/>
            <person name="Tnah L.H."/>
            <person name="Lee C.T."/>
            <person name="Nishiyama T."/>
            <person name="Sese J."/>
            <person name="O'Brien M.J."/>
            <person name="Copetti D."/>
            <person name="Mohd Noor M.I."/>
            <person name="Ong R.C."/>
            <person name="Putra M."/>
            <person name="Sireger I.Z."/>
            <person name="Indrioko S."/>
            <person name="Kosugi Y."/>
            <person name="Izuno A."/>
            <person name="Isagi Y."/>
            <person name="Lee S.L."/>
            <person name="Shimizu K.K."/>
        </authorList>
    </citation>
    <scope>NUCLEOTIDE SEQUENCE [LARGE SCALE GENOMIC DNA]</scope>
    <source>
        <strain evidence="3">214</strain>
    </source>
</reference>
<dbReference type="Gene3D" id="3.30.420.10">
    <property type="entry name" value="Ribonuclease H-like superfamily/Ribonuclease H"/>
    <property type="match status" value="1"/>
</dbReference>
<feature type="compositionally biased region" description="Basic and acidic residues" evidence="1">
    <location>
        <begin position="432"/>
        <end position="442"/>
    </location>
</feature>
<dbReference type="InterPro" id="IPR043502">
    <property type="entry name" value="DNA/RNA_pol_sf"/>
</dbReference>
<dbReference type="Pfam" id="PF13456">
    <property type="entry name" value="RVT_3"/>
    <property type="match status" value="1"/>
</dbReference>
<dbReference type="PROSITE" id="PS50878">
    <property type="entry name" value="RT_POL"/>
    <property type="match status" value="1"/>
</dbReference>
<organism evidence="3 4">
    <name type="scientific">Rubroshorea leprosula</name>
    <dbReference type="NCBI Taxonomy" id="152421"/>
    <lineage>
        <taxon>Eukaryota</taxon>
        <taxon>Viridiplantae</taxon>
        <taxon>Streptophyta</taxon>
        <taxon>Embryophyta</taxon>
        <taxon>Tracheophyta</taxon>
        <taxon>Spermatophyta</taxon>
        <taxon>Magnoliopsida</taxon>
        <taxon>eudicotyledons</taxon>
        <taxon>Gunneridae</taxon>
        <taxon>Pentapetalae</taxon>
        <taxon>rosids</taxon>
        <taxon>malvids</taxon>
        <taxon>Malvales</taxon>
        <taxon>Dipterocarpaceae</taxon>
        <taxon>Rubroshorea</taxon>
    </lineage>
</organism>
<dbReference type="GO" id="GO:0003676">
    <property type="term" value="F:nucleic acid binding"/>
    <property type="evidence" value="ECO:0007669"/>
    <property type="project" value="InterPro"/>
</dbReference>
<dbReference type="SUPFAM" id="SSF56219">
    <property type="entry name" value="DNase I-like"/>
    <property type="match status" value="1"/>
</dbReference>
<keyword evidence="4" id="KW-1185">Reference proteome</keyword>
<feature type="region of interest" description="Disordered" evidence="1">
    <location>
        <begin position="22"/>
        <end position="63"/>
    </location>
</feature>
<dbReference type="InterPro" id="IPR012337">
    <property type="entry name" value="RNaseH-like_sf"/>
</dbReference>
<dbReference type="PANTHER" id="PTHR33116">
    <property type="entry name" value="REVERSE TRANSCRIPTASE ZINC-BINDING DOMAIN-CONTAINING PROTEIN-RELATED-RELATED"/>
    <property type="match status" value="1"/>
</dbReference>
<dbReference type="GO" id="GO:0004523">
    <property type="term" value="F:RNA-DNA hybrid ribonuclease activity"/>
    <property type="evidence" value="ECO:0007669"/>
    <property type="project" value="InterPro"/>
</dbReference>
<feature type="compositionally biased region" description="Low complexity" evidence="1">
    <location>
        <begin position="171"/>
        <end position="189"/>
    </location>
</feature>
<comment type="caution">
    <text evidence="3">The sequence shown here is derived from an EMBL/GenBank/DDBJ whole genome shotgun (WGS) entry which is preliminary data.</text>
</comment>
<feature type="region of interest" description="Disordered" evidence="1">
    <location>
        <begin position="241"/>
        <end position="270"/>
    </location>
</feature>
<evidence type="ECO:0000313" key="3">
    <source>
        <dbReference type="EMBL" id="GKV30620.1"/>
    </source>
</evidence>
<dbReference type="Gene3D" id="3.60.10.10">
    <property type="entry name" value="Endonuclease/exonuclease/phosphatase"/>
    <property type="match status" value="1"/>
</dbReference>
<protein>
    <recommendedName>
        <fullName evidence="2">Reverse transcriptase domain-containing protein</fullName>
    </recommendedName>
</protein>
<dbReference type="SUPFAM" id="SSF53098">
    <property type="entry name" value="Ribonuclease H-like"/>
    <property type="match status" value="1"/>
</dbReference>